<proteinExistence type="predicted"/>
<evidence type="ECO:0000313" key="2">
    <source>
        <dbReference type="Proteomes" id="UP000030598"/>
    </source>
</evidence>
<gene>
    <name evidence="1" type="ORF">EU91_1446</name>
</gene>
<protein>
    <submittedName>
        <fullName evidence="1">Uncharacterized protein</fullName>
    </submittedName>
</protein>
<evidence type="ECO:0000313" key="1">
    <source>
        <dbReference type="EMBL" id="KGF85345.1"/>
    </source>
</evidence>
<dbReference type="STRING" id="59925.EU91_1446"/>
<dbReference type="RefSeq" id="WP_032524870.1">
    <property type="nucleotide sequence ID" value="NZ_CP138934.1"/>
</dbReference>
<sequence>MEKKTINLKEASFTQAINISAQWCKEWGDDLLSEEVLADRIAELTKTRNGLRGFFAYALSDKDCFLLDKLPFSLIYKLNEGGGAVTDIVVKNLIMSSAQIIIHRRENNHEYETTSENISERCKAILRLLETKLVTKSVNQVLRDLDDMGNSFDNSVKYDLEQKEFIKKQILDIAQ</sequence>
<accession>A0A0A1Z764</accession>
<reference evidence="2" key="1">
    <citation type="journal article" date="2014" name="Sci. Data">
        <title>Genomes of diverse isolates of the marine cyanobacterium Prochlorococcus.</title>
        <authorList>
            <person name="Biller S."/>
            <person name="Berube P."/>
            <person name="Thompson J."/>
            <person name="Kelly L."/>
            <person name="Roggensack S."/>
            <person name="Awad L."/>
            <person name="Roache-Johnson K."/>
            <person name="Ding H."/>
            <person name="Giovannoni S.J."/>
            <person name="Moore L.R."/>
            <person name="Chisholm S.W."/>
        </authorList>
    </citation>
    <scope>NUCLEOTIDE SEQUENCE [LARGE SCALE GENOMIC DNA]</scope>
    <source>
        <strain evidence="2">GP2</strain>
    </source>
</reference>
<dbReference type="Proteomes" id="UP000030598">
    <property type="component" value="Unassembled WGS sequence"/>
</dbReference>
<dbReference type="eggNOG" id="ENOG50314QQ">
    <property type="taxonomic scope" value="Bacteria"/>
</dbReference>
<dbReference type="OrthoDB" id="465343at2"/>
<dbReference type="PIRSF" id="PIRSF020893">
    <property type="entry name" value="UCP020893"/>
    <property type="match status" value="1"/>
</dbReference>
<name>A0A0A1Z764_PROMR</name>
<comment type="caution">
    <text evidence="1">The sequence shown here is derived from an EMBL/GenBank/DDBJ whole genome shotgun (WGS) entry which is preliminary data.</text>
</comment>
<dbReference type="AlphaFoldDB" id="A0A0A1Z764"/>
<organism evidence="1 2">
    <name type="scientific">Prochlorococcus marinus str. GP2</name>
    <dbReference type="NCBI Taxonomy" id="59925"/>
    <lineage>
        <taxon>Bacteria</taxon>
        <taxon>Bacillati</taxon>
        <taxon>Cyanobacteriota</taxon>
        <taxon>Cyanophyceae</taxon>
        <taxon>Synechococcales</taxon>
        <taxon>Prochlorococcaceae</taxon>
        <taxon>Prochlorococcus</taxon>
    </lineage>
</organism>
<dbReference type="InterPro" id="IPR016780">
    <property type="entry name" value="UCP020893"/>
</dbReference>
<dbReference type="EMBL" id="JNAH01000008">
    <property type="protein sequence ID" value="KGF85345.1"/>
    <property type="molecule type" value="Genomic_DNA"/>
</dbReference>